<dbReference type="AlphaFoldDB" id="A0A8J2RUB6"/>
<accession>A0A8J2RUB6</accession>
<dbReference type="InterPro" id="IPR052090">
    <property type="entry name" value="Cytolytic_pore-forming_toxin"/>
</dbReference>
<reference evidence="1" key="1">
    <citation type="submission" date="2021-11" db="EMBL/GenBank/DDBJ databases">
        <authorList>
            <person name="Schell T."/>
        </authorList>
    </citation>
    <scope>NUCLEOTIDE SEQUENCE</scope>
    <source>
        <strain evidence="1">M5</strain>
    </source>
</reference>
<proteinExistence type="predicted"/>
<keyword evidence="2" id="KW-1185">Reference proteome</keyword>
<dbReference type="PANTHER" id="PTHR31594:SF14">
    <property type="entry name" value="FIBRONECTIN TYPE-III DOMAIN-CONTAINING PROTEIN"/>
    <property type="match status" value="1"/>
</dbReference>
<organism evidence="1 2">
    <name type="scientific">Daphnia galeata</name>
    <dbReference type="NCBI Taxonomy" id="27404"/>
    <lineage>
        <taxon>Eukaryota</taxon>
        <taxon>Metazoa</taxon>
        <taxon>Ecdysozoa</taxon>
        <taxon>Arthropoda</taxon>
        <taxon>Crustacea</taxon>
        <taxon>Branchiopoda</taxon>
        <taxon>Diplostraca</taxon>
        <taxon>Cladocera</taxon>
        <taxon>Anomopoda</taxon>
        <taxon>Daphniidae</taxon>
        <taxon>Daphnia</taxon>
    </lineage>
</organism>
<dbReference type="OrthoDB" id="8954335at2759"/>
<dbReference type="Proteomes" id="UP000789390">
    <property type="component" value="Unassembled WGS sequence"/>
</dbReference>
<sequence>MDRGIEDHCISMAALGRCFELGDFYNYRNDQIIKDYSEEGNIVRDELYQCQNVFERELMYTGHSDTSSTRNHKWEELDEHLQVSIVTGLIENEYRGASNYLNDRPDKQQITWTILFRAKTRKEMFKRLPVEWLIDPSNDDNVNNKENSDATHIVAGIVYGAEAYCVLSWELNGEEEDQDVREEARESLWPIWPTN</sequence>
<evidence type="ECO:0000313" key="1">
    <source>
        <dbReference type="EMBL" id="CAH0108576.1"/>
    </source>
</evidence>
<dbReference type="EMBL" id="CAKKLH010000286">
    <property type="protein sequence ID" value="CAH0108576.1"/>
    <property type="molecule type" value="Genomic_DNA"/>
</dbReference>
<name>A0A8J2RUB6_9CRUS</name>
<evidence type="ECO:0000313" key="2">
    <source>
        <dbReference type="Proteomes" id="UP000789390"/>
    </source>
</evidence>
<protein>
    <submittedName>
        <fullName evidence="1">Uncharacterized protein</fullName>
    </submittedName>
</protein>
<dbReference type="PANTHER" id="PTHR31594">
    <property type="entry name" value="AIG1-TYPE G DOMAIN-CONTAINING PROTEIN"/>
    <property type="match status" value="1"/>
</dbReference>
<gene>
    <name evidence="1" type="ORF">DGAL_LOCUS11972</name>
</gene>
<comment type="caution">
    <text evidence="1">The sequence shown here is derived from an EMBL/GenBank/DDBJ whole genome shotgun (WGS) entry which is preliminary data.</text>
</comment>